<sequence length="479" mass="53454">MGLPLFVAPVESDLPKATRTSKTSSSSPPRSSIRRLAHTNAGRERATLNRRARTIEHHERRLPLPSPGQMDLGTSSARANEVARVARYMRMGFTDYSNTERRDADREQRRAELMETMEARFGPGWRNRDWEHPQQDLDSDWWVIQPRIQYNGTARLARREFGRQRSRPQYIDLLPSSTWPTRRPIGSLLDYGPSTQDRSVPRRALTNDMNGLGDRDRSLSPEGWDTLSATLTPDPQPPSASSSFASTAASHNAGTSTNTSMSGPPAGAGSAPEPPCDSGCEDSDSEEDGLFSNMGLGRSAIRTSAISGGPPRRTERTISRSSPYLESGESTTGIPVMRWVTFERSAPLSDILNDQPGSSEPPEGRASYQRRTPPFSQLGGEPEGFITETESRNRHGNRIDRLARPIWDEGPSTDILREDRESIWGLRNSPPPDDDEWAGMQRIMRHLARREQIPDDWWVDVGLGGTLSRQPRDQNGGRF</sequence>
<comment type="caution">
    <text evidence="2">The sequence shown here is derived from an EMBL/GenBank/DDBJ whole genome shotgun (WGS) entry which is preliminary data.</text>
</comment>
<dbReference type="HOGENOM" id="CLU_031733_0_0_1"/>
<feature type="compositionally biased region" description="Polar residues" evidence="1">
    <location>
        <begin position="319"/>
        <end position="330"/>
    </location>
</feature>
<feature type="compositionally biased region" description="Acidic residues" evidence="1">
    <location>
        <begin position="279"/>
        <end position="289"/>
    </location>
</feature>
<feature type="compositionally biased region" description="Low complexity" evidence="1">
    <location>
        <begin position="18"/>
        <end position="31"/>
    </location>
</feature>
<dbReference type="EMBL" id="JPKY01000038">
    <property type="protein sequence ID" value="KFH45065.1"/>
    <property type="molecule type" value="Genomic_DNA"/>
</dbReference>
<evidence type="ECO:0000313" key="2">
    <source>
        <dbReference type="EMBL" id="KFH45065.1"/>
    </source>
</evidence>
<feature type="region of interest" description="Disordered" evidence="1">
    <location>
        <begin position="8"/>
        <end position="75"/>
    </location>
</feature>
<keyword evidence="3" id="KW-1185">Reference proteome</keyword>
<dbReference type="AlphaFoldDB" id="A0A086T6T3"/>
<organism evidence="2 3">
    <name type="scientific">Hapsidospora chrysogenum (strain ATCC 11550 / CBS 779.69 / DSM 880 / IAM 14645 / JCM 23072 / IMI 49137)</name>
    <name type="common">Acremonium chrysogenum</name>
    <dbReference type="NCBI Taxonomy" id="857340"/>
    <lineage>
        <taxon>Eukaryota</taxon>
        <taxon>Fungi</taxon>
        <taxon>Dikarya</taxon>
        <taxon>Ascomycota</taxon>
        <taxon>Pezizomycotina</taxon>
        <taxon>Sordariomycetes</taxon>
        <taxon>Hypocreomycetidae</taxon>
        <taxon>Hypocreales</taxon>
        <taxon>Bionectriaceae</taxon>
        <taxon>Hapsidospora</taxon>
    </lineage>
</organism>
<evidence type="ECO:0000313" key="3">
    <source>
        <dbReference type="Proteomes" id="UP000029964"/>
    </source>
</evidence>
<feature type="compositionally biased region" description="Low complexity" evidence="1">
    <location>
        <begin position="239"/>
        <end position="250"/>
    </location>
</feature>
<name>A0A086T6T3_HAPC1</name>
<reference evidence="3" key="1">
    <citation type="journal article" date="2014" name="Genome Announc.">
        <title>Genome sequence and annotation of Acremonium chrysogenum, producer of the beta-lactam antibiotic cephalosporin C.</title>
        <authorList>
            <person name="Terfehr D."/>
            <person name="Dahlmann T.A."/>
            <person name="Specht T."/>
            <person name="Zadra I."/>
            <person name="Kuernsteiner H."/>
            <person name="Kueck U."/>
        </authorList>
    </citation>
    <scope>NUCLEOTIDE SEQUENCE [LARGE SCALE GENOMIC DNA]</scope>
    <source>
        <strain evidence="3">ATCC 11550 / CBS 779.69 / DSM 880 / IAM 14645 / JCM 23072 / IMI 49137</strain>
    </source>
</reference>
<feature type="region of interest" description="Disordered" evidence="1">
    <location>
        <begin position="182"/>
        <end position="330"/>
    </location>
</feature>
<feature type="compositionally biased region" description="Low complexity" evidence="1">
    <location>
        <begin position="260"/>
        <end position="271"/>
    </location>
</feature>
<proteinExistence type="predicted"/>
<evidence type="ECO:0000256" key="1">
    <source>
        <dbReference type="SAM" id="MobiDB-lite"/>
    </source>
</evidence>
<protein>
    <submittedName>
        <fullName evidence="2">Uncharacterized protein</fullName>
    </submittedName>
</protein>
<dbReference type="Proteomes" id="UP000029964">
    <property type="component" value="Unassembled WGS sequence"/>
</dbReference>
<feature type="region of interest" description="Disordered" evidence="1">
    <location>
        <begin position="349"/>
        <end position="384"/>
    </location>
</feature>
<feature type="compositionally biased region" description="Basic and acidic residues" evidence="1">
    <location>
        <begin position="41"/>
        <end position="62"/>
    </location>
</feature>
<accession>A0A086T6T3</accession>
<gene>
    <name evidence="2" type="ORF">ACRE_041190</name>
</gene>
<dbReference type="OrthoDB" id="3946700at2759"/>